<evidence type="ECO:0000259" key="2">
    <source>
        <dbReference type="Pfam" id="PF04773"/>
    </source>
</evidence>
<dbReference type="EMBL" id="BQNZ01000002">
    <property type="protein sequence ID" value="GKH72911.1"/>
    <property type="molecule type" value="Genomic_DNA"/>
</dbReference>
<sequence length="423" mass="49122">MSIKQKTMSPYIKKPFKQMGKDYTKYKADELLNDDYFLQSELYPTENNRKFWYQLQQTDNTFSKEIEVARLFLKGIKNYSTNSILSIDEEKELWKRIQTANASYEKHKKKIHFLKIAASVAASLLIISVYGWHTLHDQKQVVNYEAMINSIPQVDNPSENVQLILSKGKQISIEGKDIQLEYTKEGNINVNSEEKSIKKEEEKNDGIQSFNQLIVPIGKRTSITFTDGSKIWVNSGSKVIYPAQFTTDSREIFIEGEIYLDIVHDEKRPFIVKTRKMEIRDLGTQFCVSAYNNDANSHVVLVKGKVEIETKGKRKNTLSPNQLFLYDNKKDKESVHQVNTQDYVAWKDGYYQFNHQKLDTVLEKLCKYYGIKIHWDEKVGELTCSGKLDLKENPEKVLNALQNAAPIKVEQIDEQIHIFIVKH</sequence>
<dbReference type="GO" id="GO:0016989">
    <property type="term" value="F:sigma factor antagonist activity"/>
    <property type="evidence" value="ECO:0007669"/>
    <property type="project" value="TreeGrafter"/>
</dbReference>
<dbReference type="PANTHER" id="PTHR30273:SF2">
    <property type="entry name" value="PROTEIN FECR"/>
    <property type="match status" value="1"/>
</dbReference>
<feature type="transmembrane region" description="Helical" evidence="1">
    <location>
        <begin position="113"/>
        <end position="132"/>
    </location>
</feature>
<organism evidence="4 5">
    <name type="scientific">Parabacteroides merdae</name>
    <dbReference type="NCBI Taxonomy" id="46503"/>
    <lineage>
        <taxon>Bacteria</taxon>
        <taxon>Pseudomonadati</taxon>
        <taxon>Bacteroidota</taxon>
        <taxon>Bacteroidia</taxon>
        <taxon>Bacteroidales</taxon>
        <taxon>Tannerellaceae</taxon>
        <taxon>Parabacteroides</taxon>
    </lineage>
</organism>
<dbReference type="Pfam" id="PF04773">
    <property type="entry name" value="FecR"/>
    <property type="match status" value="1"/>
</dbReference>
<evidence type="ECO:0000313" key="4">
    <source>
        <dbReference type="EMBL" id="GKH72911.1"/>
    </source>
</evidence>
<dbReference type="AlphaFoldDB" id="A0AA37K7U7"/>
<dbReference type="Gene3D" id="3.55.50.30">
    <property type="match status" value="1"/>
</dbReference>
<dbReference type="InterPro" id="IPR006860">
    <property type="entry name" value="FecR"/>
</dbReference>
<dbReference type="Pfam" id="PF16344">
    <property type="entry name" value="FecR_C"/>
    <property type="match status" value="1"/>
</dbReference>
<gene>
    <name evidence="4" type="ORF">CE91St3_27740</name>
</gene>
<dbReference type="RefSeq" id="WP_005637561.1">
    <property type="nucleotide sequence ID" value="NZ_BAABYG010000001.1"/>
</dbReference>
<dbReference type="FunFam" id="2.60.120.1440:FF:000001">
    <property type="entry name" value="Putative anti-sigma factor"/>
    <property type="match status" value="1"/>
</dbReference>
<keyword evidence="1" id="KW-0472">Membrane</keyword>
<feature type="domain" description="Protein FecR C-terminal" evidence="3">
    <location>
        <begin position="351"/>
        <end position="418"/>
    </location>
</feature>
<feature type="domain" description="FecR protein" evidence="2">
    <location>
        <begin position="218"/>
        <end position="307"/>
    </location>
</feature>
<dbReference type="InterPro" id="IPR012373">
    <property type="entry name" value="Ferrdict_sens_TM"/>
</dbReference>
<dbReference type="GeneID" id="49203287"/>
<dbReference type="InterPro" id="IPR032508">
    <property type="entry name" value="FecR_C"/>
</dbReference>
<evidence type="ECO:0000313" key="5">
    <source>
        <dbReference type="Proteomes" id="UP001055114"/>
    </source>
</evidence>
<comment type="caution">
    <text evidence="4">The sequence shown here is derived from an EMBL/GenBank/DDBJ whole genome shotgun (WGS) entry which is preliminary data.</text>
</comment>
<evidence type="ECO:0000259" key="3">
    <source>
        <dbReference type="Pfam" id="PF16344"/>
    </source>
</evidence>
<protein>
    <submittedName>
        <fullName evidence="4">Iron dicitrate transporter FecR</fullName>
    </submittedName>
</protein>
<proteinExistence type="predicted"/>
<dbReference type="Gene3D" id="2.60.120.1440">
    <property type="match status" value="1"/>
</dbReference>
<dbReference type="Proteomes" id="UP001055114">
    <property type="component" value="Unassembled WGS sequence"/>
</dbReference>
<keyword evidence="1" id="KW-1133">Transmembrane helix</keyword>
<keyword evidence="1" id="KW-0812">Transmembrane</keyword>
<evidence type="ECO:0000256" key="1">
    <source>
        <dbReference type="SAM" id="Phobius"/>
    </source>
</evidence>
<dbReference type="PANTHER" id="PTHR30273">
    <property type="entry name" value="PERIPLASMIC SIGNAL SENSOR AND SIGMA FACTOR ACTIVATOR FECR-RELATED"/>
    <property type="match status" value="1"/>
</dbReference>
<name>A0AA37K7U7_9BACT</name>
<reference evidence="4" key="1">
    <citation type="submission" date="2022-01" db="EMBL/GenBank/DDBJ databases">
        <title>Novel bile acid biosynthetic pathways are enriched in the microbiome of centenarians.</title>
        <authorList>
            <person name="Sato Y."/>
            <person name="Atarashi K."/>
            <person name="Plichta R.D."/>
            <person name="Arai Y."/>
            <person name="Sasajima S."/>
            <person name="Kearney M.S."/>
            <person name="Suda W."/>
            <person name="Takeshita K."/>
            <person name="Sasaki T."/>
            <person name="Okamoto S."/>
            <person name="Skelly N.A."/>
            <person name="Okamura Y."/>
            <person name="Vlamakis H."/>
            <person name="Li Y."/>
            <person name="Tanoue T."/>
            <person name="Takei H."/>
            <person name="Nittono H."/>
            <person name="Narushima S."/>
            <person name="Irie J."/>
            <person name="Itoh H."/>
            <person name="Moriya K."/>
            <person name="Sugiura Y."/>
            <person name="Suematsu M."/>
            <person name="Moritoki N."/>
            <person name="Shibata S."/>
            <person name="Littman R.D."/>
            <person name="Fischbach A.M."/>
            <person name="Uwamino Y."/>
            <person name="Inoue T."/>
            <person name="Honda A."/>
            <person name="Hattori M."/>
            <person name="Murai T."/>
            <person name="Xavier J.R."/>
            <person name="Hirose N."/>
            <person name="Honda K."/>
        </authorList>
    </citation>
    <scope>NUCLEOTIDE SEQUENCE</scope>
    <source>
        <strain evidence="4">CE91-St3</strain>
    </source>
</reference>
<accession>A0AA37K7U7</accession>